<dbReference type="InterPro" id="IPR036754">
    <property type="entry name" value="YbaK/aa-tRNA-synt-asso_dom_sf"/>
</dbReference>
<dbReference type="PANTHER" id="PTHR30411:SF0">
    <property type="entry name" value="CYS-TRNA(PRO)_CYS-TRNA(CYS) DEACYLASE YBAK"/>
    <property type="match status" value="1"/>
</dbReference>
<evidence type="ECO:0000256" key="2">
    <source>
        <dbReference type="ARBA" id="ARBA00022917"/>
    </source>
</evidence>
<dbReference type="Pfam" id="PF04073">
    <property type="entry name" value="tRNA_edit"/>
    <property type="match status" value="1"/>
</dbReference>
<gene>
    <name evidence="6" type="primary">ybaK</name>
    <name evidence="6" type="ORF">JWJ88_10450</name>
</gene>
<feature type="domain" description="YbaK/aminoacyl-tRNA synthetase-associated" evidence="5">
    <location>
        <begin position="43"/>
        <end position="151"/>
    </location>
</feature>
<name>A0ABX7JKX8_9RHOB</name>
<evidence type="ECO:0000313" key="7">
    <source>
        <dbReference type="Proteomes" id="UP000663629"/>
    </source>
</evidence>
<keyword evidence="2 4" id="KW-0648">Protein biosynthesis</keyword>
<comment type="similarity">
    <text evidence="1 4">Belongs to the prolyl-tRNA editing family. YbaK/EbsC subfamily.</text>
</comment>
<dbReference type="Proteomes" id="UP000663629">
    <property type="component" value="Chromosome 1"/>
</dbReference>
<evidence type="ECO:0000256" key="3">
    <source>
        <dbReference type="ARBA" id="ARBA00023239"/>
    </source>
</evidence>
<keyword evidence="3 4" id="KW-0456">Lyase</keyword>
<protein>
    <recommendedName>
        <fullName evidence="4">Cys-tRNA(Pro)/Cys-tRNA(Cys) deacylase</fullName>
        <ecNumber evidence="4">4.2.-.-</ecNumber>
    </recommendedName>
</protein>
<evidence type="ECO:0000256" key="4">
    <source>
        <dbReference type="PIRNR" id="PIRNR006181"/>
    </source>
</evidence>
<dbReference type="NCBIfam" id="TIGR00011">
    <property type="entry name" value="YbaK_EbsC"/>
    <property type="match status" value="1"/>
</dbReference>
<dbReference type="Gene3D" id="3.90.960.10">
    <property type="entry name" value="YbaK/aminoacyl-tRNA synthetase-associated domain"/>
    <property type="match status" value="1"/>
</dbReference>
<evidence type="ECO:0000256" key="1">
    <source>
        <dbReference type="ARBA" id="ARBA00009798"/>
    </source>
</evidence>
<accession>A0ABX7JKX8</accession>
<dbReference type="PANTHER" id="PTHR30411">
    <property type="entry name" value="CYTOPLASMIC PROTEIN"/>
    <property type="match status" value="1"/>
</dbReference>
<dbReference type="PIRSF" id="PIRSF006181">
    <property type="entry name" value="EbsC_YbaK"/>
    <property type="match status" value="1"/>
</dbReference>
<sequence>MKSSERYPATPATRALAKAGIAFTTYIYDYDYDGADGRLGMHAAAAIGLPADRVFKTLLAEVDGTGMCAIVPVDRVLSMKRLAAAVGGKSAIMMQPDKAEKMTGYHVGGISPFGHRRPVRAALDESALEQPLIVVNGGKRGFLIGLSPQDALEVLDAVVAPLCAET</sequence>
<proteinExistence type="inferred from homology"/>
<evidence type="ECO:0000313" key="6">
    <source>
        <dbReference type="EMBL" id="QRZ14206.1"/>
    </source>
</evidence>
<evidence type="ECO:0000259" key="5">
    <source>
        <dbReference type="Pfam" id="PF04073"/>
    </source>
</evidence>
<keyword evidence="7" id="KW-1185">Reference proteome</keyword>
<dbReference type="SUPFAM" id="SSF55826">
    <property type="entry name" value="YbaK/ProRS associated domain"/>
    <property type="match status" value="1"/>
</dbReference>
<dbReference type="InterPro" id="IPR007214">
    <property type="entry name" value="YbaK/aa-tRNA-synth-assoc-dom"/>
</dbReference>
<reference evidence="6 7" key="1">
    <citation type="submission" date="2021-02" db="EMBL/GenBank/DDBJ databases">
        <title>Paracoccus methylovroum sp.nov., a new methanol and methylamine utilizing methylotrophic denitrifer.</title>
        <authorList>
            <person name="Timsy T."/>
            <person name="Behrendt U."/>
            <person name="Ulrich A."/>
            <person name="Spanner T."/>
            <person name="Foesel B.U."/>
            <person name="Horn M.A."/>
            <person name="Kolb S."/>
        </authorList>
    </citation>
    <scope>NUCLEOTIDE SEQUENCE [LARGE SCALE GENOMIC DNA]</scope>
    <source>
        <strain evidence="6 7">H4-D09</strain>
    </source>
</reference>
<dbReference type="EC" id="4.2.-.-" evidence="4"/>
<dbReference type="EMBL" id="CP070368">
    <property type="protein sequence ID" value="QRZ14206.1"/>
    <property type="molecule type" value="Genomic_DNA"/>
</dbReference>
<dbReference type="CDD" id="cd00002">
    <property type="entry name" value="YbaK_deacylase"/>
    <property type="match status" value="1"/>
</dbReference>
<dbReference type="InterPro" id="IPR004369">
    <property type="entry name" value="Prolyl-tRNA_editing_YbaK/EbsC"/>
</dbReference>
<organism evidence="6 7">
    <name type="scientific">Paracoccus methylovorus</name>
    <dbReference type="NCBI Taxonomy" id="2812658"/>
    <lineage>
        <taxon>Bacteria</taxon>
        <taxon>Pseudomonadati</taxon>
        <taxon>Pseudomonadota</taxon>
        <taxon>Alphaproteobacteria</taxon>
        <taxon>Rhodobacterales</taxon>
        <taxon>Paracoccaceae</taxon>
        <taxon>Paracoccus</taxon>
    </lineage>
</organism>